<dbReference type="OrthoDB" id="1689567at2759"/>
<keyword evidence="3" id="KW-1185">Reference proteome</keyword>
<dbReference type="Proteomes" id="UP000019373">
    <property type="component" value="Unassembled WGS sequence"/>
</dbReference>
<evidence type="ECO:0000313" key="2">
    <source>
        <dbReference type="EMBL" id="ERF76555.1"/>
    </source>
</evidence>
<reference evidence="3" key="1">
    <citation type="journal article" date="2014" name="BMC Genomics">
        <title>Genome characteristics reveal the impact of lichenization on lichen-forming fungus Endocarpon pusillum Hedwig (Verrucariales, Ascomycota).</title>
        <authorList>
            <person name="Wang Y.-Y."/>
            <person name="Liu B."/>
            <person name="Zhang X.-Y."/>
            <person name="Zhou Q.-M."/>
            <person name="Zhang T."/>
            <person name="Li H."/>
            <person name="Yu Y.-F."/>
            <person name="Zhang X.-L."/>
            <person name="Hao X.-Y."/>
            <person name="Wang M."/>
            <person name="Wang L."/>
            <person name="Wei J.-C."/>
        </authorList>
    </citation>
    <scope>NUCLEOTIDE SEQUENCE [LARGE SCALE GENOMIC DNA]</scope>
    <source>
        <strain evidence="3">Z07020 / HMAS-L-300199</strain>
    </source>
</reference>
<dbReference type="EMBL" id="KE720743">
    <property type="protein sequence ID" value="ERF76555.1"/>
    <property type="molecule type" value="Genomic_DNA"/>
</dbReference>
<feature type="region of interest" description="Disordered" evidence="1">
    <location>
        <begin position="75"/>
        <end position="95"/>
    </location>
</feature>
<name>U1I030_ENDPU</name>
<dbReference type="RefSeq" id="XP_007786079.1">
    <property type="nucleotide sequence ID" value="XM_007787889.1"/>
</dbReference>
<gene>
    <name evidence="2" type="ORF">EPUS_05828</name>
</gene>
<dbReference type="CDD" id="cd09917">
    <property type="entry name" value="F-box_SF"/>
    <property type="match status" value="1"/>
</dbReference>
<evidence type="ECO:0000313" key="3">
    <source>
        <dbReference type="Proteomes" id="UP000019373"/>
    </source>
</evidence>
<dbReference type="InterPro" id="IPR036047">
    <property type="entry name" value="F-box-like_dom_sf"/>
</dbReference>
<sequence>MDSSETLTTPTSARLPLELLQQIYNLLSPLDFDAARHTCRLWLFASLDKTLLTSQLILGGWQAAAEQDIQEASDHFRKRRRQNTGDATSISTSPSVSQPVSVEWVLSKRLAAETRLCPSWSGIWPSSWSSVTKELDRQVPVHGIQIPITKAPSVRGANPSSPPLICTVSGCGKFVLLAQDRVVFIYSLRSFKAGVRPLTSIFCHRRIVNMSMDTSCGRYAVGILLEGRTGVLCEVDIEKPGPPIVNRIHPSMSLSDFRNFDIRTTSRSHPRSSDPDQVDFDLSSPTRSRVHPRAEAYRRRGHALGRPGEVAFVRGTSLTLTDSNSHAGIGQEFNPPAPNASFHQFFPERNGGERTNASLSQHYPFNNFDPITGTSVSIELGARKIYKNLCSIHDPPKSVAICPQRQCVAFGCKTGVELHWIDALRGSTLSRWFPLAAPSDYLYFVPPRDGEQRTSTTKLRLISSAAGPEEFVDADHYRAVPLSDGHILFTEPESGYLFLGSDKPGGPTKLQRKVVCLPPEGHPSGRAPDCYAAGREMRWGVRIVVAYGPRIMLYNLPPDGFQRARPTTPGFQVAQSDLAMDVAVDDSHREAKRLEGVLIHDVGAQGEVVQDISVDTHLGRLNVWLFLRSGEDKGKVEKMRMHVGWSASLVKPVSLFLG</sequence>
<dbReference type="GeneID" id="19240775"/>
<dbReference type="eggNOG" id="KOG1134">
    <property type="taxonomic scope" value="Eukaryota"/>
</dbReference>
<evidence type="ECO:0000256" key="1">
    <source>
        <dbReference type="SAM" id="MobiDB-lite"/>
    </source>
</evidence>
<dbReference type="AlphaFoldDB" id="U1I030"/>
<dbReference type="OMA" id="ICPGRRC"/>
<evidence type="ECO:0008006" key="4">
    <source>
        <dbReference type="Google" id="ProtNLM"/>
    </source>
</evidence>
<dbReference type="HOGENOM" id="CLU_011742_0_0_1"/>
<accession>U1I030</accession>
<feature type="region of interest" description="Disordered" evidence="1">
    <location>
        <begin position="264"/>
        <end position="293"/>
    </location>
</feature>
<proteinExistence type="predicted"/>
<organism evidence="2 3">
    <name type="scientific">Endocarpon pusillum (strain Z07020 / HMAS-L-300199)</name>
    <name type="common">Lichen-forming fungus</name>
    <dbReference type="NCBI Taxonomy" id="1263415"/>
    <lineage>
        <taxon>Eukaryota</taxon>
        <taxon>Fungi</taxon>
        <taxon>Dikarya</taxon>
        <taxon>Ascomycota</taxon>
        <taxon>Pezizomycotina</taxon>
        <taxon>Eurotiomycetes</taxon>
        <taxon>Chaetothyriomycetidae</taxon>
        <taxon>Verrucariales</taxon>
        <taxon>Verrucariaceae</taxon>
        <taxon>Endocarpon</taxon>
    </lineage>
</organism>
<protein>
    <recommendedName>
        <fullName evidence="4">F-box domain-containing protein</fullName>
    </recommendedName>
</protein>
<dbReference type="SUPFAM" id="SSF81383">
    <property type="entry name" value="F-box domain"/>
    <property type="match status" value="1"/>
</dbReference>